<proteinExistence type="predicted"/>
<protein>
    <submittedName>
        <fullName evidence="1">Uncharacterized protein</fullName>
    </submittedName>
</protein>
<accession>A0A370DED8</accession>
<gene>
    <name evidence="1" type="ORF">DIZ78_14885</name>
</gene>
<keyword evidence="2" id="KW-1185">Reference proteome</keyword>
<organism evidence="1 2">
    <name type="scientific">endosymbiont of Escarpia spicata</name>
    <dbReference type="NCBI Taxonomy" id="2200908"/>
    <lineage>
        <taxon>Bacteria</taxon>
        <taxon>Pseudomonadati</taxon>
        <taxon>Pseudomonadota</taxon>
        <taxon>Gammaproteobacteria</taxon>
        <taxon>sulfur-oxidizing symbionts</taxon>
    </lineage>
</organism>
<evidence type="ECO:0000313" key="2">
    <source>
        <dbReference type="Proteomes" id="UP000254771"/>
    </source>
</evidence>
<dbReference type="EMBL" id="QFXE01000020">
    <property type="protein sequence ID" value="RDH83279.1"/>
    <property type="molecule type" value="Genomic_DNA"/>
</dbReference>
<dbReference type="Gene3D" id="2.60.120.430">
    <property type="entry name" value="Galactose-binding lectin"/>
    <property type="match status" value="1"/>
</dbReference>
<evidence type="ECO:0000313" key="1">
    <source>
        <dbReference type="EMBL" id="RDH83279.1"/>
    </source>
</evidence>
<name>A0A370DED8_9GAMM</name>
<comment type="caution">
    <text evidence="1">The sequence shown here is derived from an EMBL/GenBank/DDBJ whole genome shotgun (WGS) entry which is preliminary data.</text>
</comment>
<dbReference type="Proteomes" id="UP000254771">
    <property type="component" value="Unassembled WGS sequence"/>
</dbReference>
<dbReference type="AlphaFoldDB" id="A0A370DED8"/>
<sequence length="188" mass="19574">MVLGWTFSGGAERVEIIATGNITIPNTVGPEGITWPVGATIGTNDFFPLEEASVEAGGLVLPRSVGTPIDLIGALMAAFIPENLYSASSFFSRDEDLVSSGENGIASSALFFVGAGPLIFEASEAGRLYFGVNDTYVANNHGQFTTTVNAVPVPSALFLFSSGIFALLGMQLLRKKTHTVAPVTDGIG</sequence>
<reference evidence="1 2" key="1">
    <citation type="journal article" date="2018" name="ISME J.">
        <title>Endosymbiont genomes yield clues of tubeworm success.</title>
        <authorList>
            <person name="Li Y."/>
            <person name="Liles M.R."/>
            <person name="Halanych K.M."/>
        </authorList>
    </citation>
    <scope>NUCLEOTIDE SEQUENCE [LARGE SCALE GENOMIC DNA]</scope>
    <source>
        <strain evidence="1">A1462</strain>
    </source>
</reference>